<comment type="similarity">
    <text evidence="1 8">Belongs to the cytochrome P450 family.</text>
</comment>
<feature type="transmembrane region" description="Helical" evidence="9">
    <location>
        <begin position="223"/>
        <end position="242"/>
    </location>
</feature>
<dbReference type="Gene3D" id="1.10.630.10">
    <property type="entry name" value="Cytochrome P450"/>
    <property type="match status" value="1"/>
</dbReference>
<evidence type="ECO:0000313" key="12">
    <source>
        <dbReference type="Proteomes" id="UP000008827"/>
    </source>
</evidence>
<organism evidence="10">
    <name type="scientific">Glycine max</name>
    <name type="common">Soybean</name>
    <name type="synonym">Glycine hispida</name>
    <dbReference type="NCBI Taxonomy" id="3847"/>
    <lineage>
        <taxon>Eukaryota</taxon>
        <taxon>Viridiplantae</taxon>
        <taxon>Streptophyta</taxon>
        <taxon>Embryophyta</taxon>
        <taxon>Tracheophyta</taxon>
        <taxon>Spermatophyta</taxon>
        <taxon>Magnoliopsida</taxon>
        <taxon>eudicotyledons</taxon>
        <taxon>Gunneridae</taxon>
        <taxon>Pentapetalae</taxon>
        <taxon>rosids</taxon>
        <taxon>fabids</taxon>
        <taxon>Fabales</taxon>
        <taxon>Fabaceae</taxon>
        <taxon>Papilionoideae</taxon>
        <taxon>50 kb inversion clade</taxon>
        <taxon>NPAAA clade</taxon>
        <taxon>indigoferoid/millettioid clade</taxon>
        <taxon>Phaseoleae</taxon>
        <taxon>Glycine</taxon>
        <taxon>Glycine subgen. Soja</taxon>
    </lineage>
</organism>
<dbReference type="GO" id="GO:0020037">
    <property type="term" value="F:heme binding"/>
    <property type="evidence" value="ECO:0007669"/>
    <property type="project" value="InterPro"/>
</dbReference>
<dbReference type="PANTHER" id="PTHR47947">
    <property type="entry name" value="CYTOCHROME P450 82C3-RELATED"/>
    <property type="match status" value="1"/>
</dbReference>
<evidence type="ECO:0000256" key="3">
    <source>
        <dbReference type="ARBA" id="ARBA00022723"/>
    </source>
</evidence>
<evidence type="ECO:0000256" key="2">
    <source>
        <dbReference type="ARBA" id="ARBA00022617"/>
    </source>
</evidence>
<keyword evidence="9" id="KW-1133">Transmembrane helix</keyword>
<evidence type="ECO:0000256" key="8">
    <source>
        <dbReference type="RuleBase" id="RU000461"/>
    </source>
</evidence>
<keyword evidence="4 8" id="KW-0560">Oxidoreductase</keyword>
<keyword evidence="2 7" id="KW-0349">Heme</keyword>
<keyword evidence="3 7" id="KW-0479">Metal-binding</keyword>
<feature type="binding site" description="axial binding residue" evidence="7">
    <location>
        <position position="458"/>
    </location>
    <ligand>
        <name>heme</name>
        <dbReference type="ChEBI" id="CHEBI:30413"/>
    </ligand>
    <ligandPart>
        <name>Fe</name>
        <dbReference type="ChEBI" id="CHEBI:18248"/>
    </ligandPart>
</feature>
<dbReference type="CDD" id="cd20654">
    <property type="entry name" value="CYP82"/>
    <property type="match status" value="1"/>
</dbReference>
<dbReference type="GeneID" id="100779080"/>
<keyword evidence="9" id="KW-0472">Membrane</keyword>
<dbReference type="OrthoDB" id="2789670at2759"/>
<dbReference type="EMBL" id="CM000839">
    <property type="protein sequence ID" value="KRH51925.1"/>
    <property type="molecule type" value="Genomic_DNA"/>
</dbReference>
<dbReference type="STRING" id="3847.I1K7V7"/>
<dbReference type="EnsemblPlants" id="KRH51925">
    <property type="protein sequence ID" value="KRH51925"/>
    <property type="gene ID" value="GLYMA_06G035400"/>
</dbReference>
<evidence type="ECO:0000256" key="6">
    <source>
        <dbReference type="ARBA" id="ARBA00023033"/>
    </source>
</evidence>
<dbReference type="PaxDb" id="3847-GLYMA06G03880.1"/>
<evidence type="ECO:0000256" key="4">
    <source>
        <dbReference type="ARBA" id="ARBA00023002"/>
    </source>
</evidence>
<dbReference type="HOGENOM" id="CLU_001570_4_0_1"/>
<protein>
    <submittedName>
        <fullName evidence="10 11">Uncharacterized protein</fullName>
    </submittedName>
</protein>
<dbReference type="eggNOG" id="KOG0156">
    <property type="taxonomic scope" value="Eukaryota"/>
</dbReference>
<dbReference type="InterPro" id="IPR036396">
    <property type="entry name" value="Cyt_P450_sf"/>
</dbReference>
<accession>I1K7V7</accession>
<dbReference type="AlphaFoldDB" id="I1K7V7"/>
<keyword evidence="12" id="KW-1185">Reference proteome</keyword>
<dbReference type="InterPro" id="IPR050651">
    <property type="entry name" value="Plant_Cytochrome_P450_Monoox"/>
</dbReference>
<evidence type="ECO:0000256" key="1">
    <source>
        <dbReference type="ARBA" id="ARBA00010617"/>
    </source>
</evidence>
<dbReference type="PROSITE" id="PS00086">
    <property type="entry name" value="CYTOCHROME_P450"/>
    <property type="match status" value="1"/>
</dbReference>
<dbReference type="Proteomes" id="UP000008827">
    <property type="component" value="Chromosome 6"/>
</dbReference>
<feature type="transmembrane region" description="Helical" evidence="9">
    <location>
        <begin position="6"/>
        <end position="22"/>
    </location>
</feature>
<reference evidence="10 11" key="1">
    <citation type="journal article" date="2010" name="Nature">
        <title>Genome sequence of the palaeopolyploid soybean.</title>
        <authorList>
            <person name="Schmutz J."/>
            <person name="Cannon S.B."/>
            <person name="Schlueter J."/>
            <person name="Ma J."/>
            <person name="Mitros T."/>
            <person name="Nelson W."/>
            <person name="Hyten D.L."/>
            <person name="Song Q."/>
            <person name="Thelen J.J."/>
            <person name="Cheng J."/>
            <person name="Xu D."/>
            <person name="Hellsten U."/>
            <person name="May G.D."/>
            <person name="Yu Y."/>
            <person name="Sakurai T."/>
            <person name="Umezawa T."/>
            <person name="Bhattacharyya M.K."/>
            <person name="Sandhu D."/>
            <person name="Valliyodan B."/>
            <person name="Lindquist E."/>
            <person name="Peto M."/>
            <person name="Grant D."/>
            <person name="Shu S."/>
            <person name="Goodstein D."/>
            <person name="Barry K."/>
            <person name="Futrell-Griggs M."/>
            <person name="Abernathy B."/>
            <person name="Du J."/>
            <person name="Tian Z."/>
            <person name="Zhu L."/>
            <person name="Gill N."/>
            <person name="Joshi T."/>
            <person name="Libault M."/>
            <person name="Sethuraman A."/>
            <person name="Zhang X.-C."/>
            <person name="Shinozaki K."/>
            <person name="Nguyen H.T."/>
            <person name="Wing R.A."/>
            <person name="Cregan P."/>
            <person name="Specht J."/>
            <person name="Grimwood J."/>
            <person name="Rokhsar D."/>
            <person name="Stacey G."/>
            <person name="Shoemaker R.C."/>
            <person name="Jackson S.A."/>
        </authorList>
    </citation>
    <scope>NUCLEOTIDE SEQUENCE [LARGE SCALE GENOMIC DNA]</scope>
    <source>
        <strain evidence="11">cv. Williams 82</strain>
        <tissue evidence="10">Callus</tissue>
    </source>
</reference>
<dbReference type="Gramene" id="KRH51925">
    <property type="protein sequence ID" value="KRH51925"/>
    <property type="gene ID" value="GLYMA_06G035400"/>
</dbReference>
<dbReference type="GO" id="GO:0016705">
    <property type="term" value="F:oxidoreductase activity, acting on paired donors, with incorporation or reduction of molecular oxygen"/>
    <property type="evidence" value="ECO:0007669"/>
    <property type="project" value="InterPro"/>
</dbReference>
<keyword evidence="5 7" id="KW-0408">Iron</keyword>
<dbReference type="InterPro" id="IPR017972">
    <property type="entry name" value="Cyt_P450_CS"/>
</dbReference>
<comment type="cofactor">
    <cofactor evidence="7">
        <name>heme</name>
        <dbReference type="ChEBI" id="CHEBI:30413"/>
    </cofactor>
</comment>
<evidence type="ECO:0000313" key="10">
    <source>
        <dbReference type="EMBL" id="KRH51925.1"/>
    </source>
</evidence>
<dbReference type="GO" id="GO:0005506">
    <property type="term" value="F:iron ion binding"/>
    <property type="evidence" value="ECO:0007669"/>
    <property type="project" value="InterPro"/>
</dbReference>
<dbReference type="OMA" id="HGFHILT"/>
<dbReference type="InterPro" id="IPR001128">
    <property type="entry name" value="Cyt_P450"/>
</dbReference>
<reference evidence="11" key="2">
    <citation type="submission" date="2018-02" db="UniProtKB">
        <authorList>
            <consortium name="EnsemblPlants"/>
        </authorList>
    </citation>
    <scope>IDENTIFICATION</scope>
    <source>
        <strain evidence="11">Williams 82</strain>
    </source>
</reference>
<sequence length="531" mass="59102">MDAATGVGVCVFLLISYMAFLIKRATAGSARKPPAASGGWPLIGHLHLLGGSGQPLYETLGTLADMYGPIFSIRIGVHPAVVVSSWELAKECFTTLDVTVSSRPKFTAAKILTYNYASFAFAPYGDFWRDMHKITVSELLSTRQAEMLRGIRDSEVKSSLRELQRAWAEKRGVSSGDLLVEMKQWFGEMNLNVILRMVAGKRYCVGSVDQEQARRVRGVLRDFFHLMGSLVIGDAIPFLGWLDLGGEVKEMKKTAVEIDNIVSEWLEEHKQLRRDSSEAKTEQDFMGALLSALDGVDLAGYDADTVIKATCSTLIAAATDTTTVTMIWTLSLLLNNRHALNKVQDELDEHVGKGRLVNESDINKLIYLQAVVKETMRLYAAAPLPGPREFTSECTLGGYRIQAGTRFILNIWKMQRDPRVWSDPLEFQPERFLTNHKGVDVKGQHFELLPFGGGRRSCPGMSFALQMTYLALATFLQAFEVTTLNNENVDMSATFGLTLIKTTPLEVLAKPRLPYQLFFTDETKENPTHSP</sequence>
<dbReference type="InterPro" id="IPR002401">
    <property type="entry name" value="Cyt_P450_E_grp-I"/>
</dbReference>
<dbReference type="RefSeq" id="XP_006581227.1">
    <property type="nucleotide sequence ID" value="XM_006581164.4"/>
</dbReference>
<proteinExistence type="inferred from homology"/>
<evidence type="ECO:0000256" key="9">
    <source>
        <dbReference type="SAM" id="Phobius"/>
    </source>
</evidence>
<dbReference type="GO" id="GO:0004497">
    <property type="term" value="F:monooxygenase activity"/>
    <property type="evidence" value="ECO:0000318"/>
    <property type="project" value="GO_Central"/>
</dbReference>
<reference evidence="10" key="3">
    <citation type="submission" date="2018-07" db="EMBL/GenBank/DDBJ databases">
        <title>WGS assembly of Glycine max.</title>
        <authorList>
            <person name="Schmutz J."/>
            <person name="Cannon S."/>
            <person name="Schlueter J."/>
            <person name="Ma J."/>
            <person name="Mitros T."/>
            <person name="Nelson W."/>
            <person name="Hyten D."/>
            <person name="Song Q."/>
            <person name="Thelen J."/>
            <person name="Cheng J."/>
            <person name="Xu D."/>
            <person name="Hellsten U."/>
            <person name="May G."/>
            <person name="Yu Y."/>
            <person name="Sakurai T."/>
            <person name="Umezawa T."/>
            <person name="Bhattacharyya M."/>
            <person name="Sandhu D."/>
            <person name="Valliyodan B."/>
            <person name="Lindquist E."/>
            <person name="Peto M."/>
            <person name="Grant D."/>
            <person name="Shu S."/>
            <person name="Goodstein D."/>
            <person name="Barry K."/>
            <person name="Futrell-Griggs M."/>
            <person name="Abernathy B."/>
            <person name="Du J."/>
            <person name="Tian Z."/>
            <person name="Zhu L."/>
            <person name="Gill N."/>
            <person name="Joshi T."/>
            <person name="Libault M."/>
            <person name="Sethuraman A."/>
            <person name="Zhang X."/>
            <person name="Shinozaki K."/>
            <person name="Nguyen H."/>
            <person name="Wing R."/>
            <person name="Cregan P."/>
            <person name="Specht J."/>
            <person name="Grimwood J."/>
            <person name="Rokhsar D."/>
            <person name="Stacey G."/>
            <person name="Shoemaker R."/>
            <person name="Jackson S."/>
        </authorList>
    </citation>
    <scope>NUCLEOTIDE SEQUENCE</scope>
    <source>
        <tissue evidence="10">Callus</tissue>
    </source>
</reference>
<evidence type="ECO:0000256" key="7">
    <source>
        <dbReference type="PIRSR" id="PIRSR602401-1"/>
    </source>
</evidence>
<dbReference type="FunFam" id="1.10.630.10:FF:000026">
    <property type="entry name" value="Cytochrome P450 82C4"/>
    <property type="match status" value="1"/>
</dbReference>
<evidence type="ECO:0000313" key="11">
    <source>
        <dbReference type="EnsemblPlants" id="KRH51925"/>
    </source>
</evidence>
<dbReference type="SMR" id="I1K7V7"/>
<keyword evidence="9" id="KW-0812">Transmembrane</keyword>
<dbReference type="Pfam" id="PF00067">
    <property type="entry name" value="p450"/>
    <property type="match status" value="1"/>
</dbReference>
<dbReference type="SUPFAM" id="SSF48264">
    <property type="entry name" value="Cytochrome P450"/>
    <property type="match status" value="1"/>
</dbReference>
<name>I1K7V7_SOYBN</name>
<gene>
    <name evidence="11" type="primary">LOC100779080</name>
    <name evidence="10" type="ORF">GLYMA_06G035400</name>
</gene>
<dbReference type="PANTHER" id="PTHR47947:SF39">
    <property type="entry name" value="CYTOCHROME P450"/>
    <property type="match status" value="1"/>
</dbReference>
<evidence type="ECO:0000256" key="5">
    <source>
        <dbReference type="ARBA" id="ARBA00023004"/>
    </source>
</evidence>
<dbReference type="KEGG" id="gmx:100779080"/>
<dbReference type="PRINTS" id="PR00385">
    <property type="entry name" value="P450"/>
</dbReference>
<dbReference type="PRINTS" id="PR00463">
    <property type="entry name" value="EP450I"/>
</dbReference>
<keyword evidence="6 8" id="KW-0503">Monooxygenase</keyword>